<evidence type="ECO:0000313" key="1">
    <source>
        <dbReference type="EMBL" id="KAK5843172.1"/>
    </source>
</evidence>
<evidence type="ECO:0000313" key="2">
    <source>
        <dbReference type="Proteomes" id="UP001358586"/>
    </source>
</evidence>
<dbReference type="Proteomes" id="UP001358586">
    <property type="component" value="Chromosome 2"/>
</dbReference>
<gene>
    <name evidence="1" type="ORF">PVK06_005615</name>
</gene>
<protein>
    <submittedName>
        <fullName evidence="1">Uncharacterized protein</fullName>
    </submittedName>
</protein>
<dbReference type="EMBL" id="JARKNE010000002">
    <property type="protein sequence ID" value="KAK5843172.1"/>
    <property type="molecule type" value="Genomic_DNA"/>
</dbReference>
<proteinExistence type="predicted"/>
<accession>A0ABR0QWB6</accession>
<sequence length="102" mass="11857">MGIVLATIFTSPSQLPLYFPACNKFEWTQYSSPRIQQCILFEFLVNPNIWHVKIPLIVYATVDMHESDRVMRQLGFRKAILPPPKGIRSLHKVNLWGRTDDD</sequence>
<keyword evidence="2" id="KW-1185">Reference proteome</keyword>
<comment type="caution">
    <text evidence="1">The sequence shown here is derived from an EMBL/GenBank/DDBJ whole genome shotgun (WGS) entry which is preliminary data.</text>
</comment>
<name>A0ABR0QWB6_GOSAR</name>
<organism evidence="1 2">
    <name type="scientific">Gossypium arboreum</name>
    <name type="common">Tree cotton</name>
    <name type="synonym">Gossypium nanking</name>
    <dbReference type="NCBI Taxonomy" id="29729"/>
    <lineage>
        <taxon>Eukaryota</taxon>
        <taxon>Viridiplantae</taxon>
        <taxon>Streptophyta</taxon>
        <taxon>Embryophyta</taxon>
        <taxon>Tracheophyta</taxon>
        <taxon>Spermatophyta</taxon>
        <taxon>Magnoliopsida</taxon>
        <taxon>eudicotyledons</taxon>
        <taxon>Gunneridae</taxon>
        <taxon>Pentapetalae</taxon>
        <taxon>rosids</taxon>
        <taxon>malvids</taxon>
        <taxon>Malvales</taxon>
        <taxon>Malvaceae</taxon>
        <taxon>Malvoideae</taxon>
        <taxon>Gossypium</taxon>
    </lineage>
</organism>
<reference evidence="1 2" key="1">
    <citation type="submission" date="2023-03" db="EMBL/GenBank/DDBJ databases">
        <title>WGS of Gossypium arboreum.</title>
        <authorList>
            <person name="Yu D."/>
        </authorList>
    </citation>
    <scope>NUCLEOTIDE SEQUENCE [LARGE SCALE GENOMIC DNA]</scope>
    <source>
        <tissue evidence="1">Leaf</tissue>
    </source>
</reference>